<proteinExistence type="predicted"/>
<organism evidence="1 2">
    <name type="scientific">Mycena alexandri</name>
    <dbReference type="NCBI Taxonomy" id="1745969"/>
    <lineage>
        <taxon>Eukaryota</taxon>
        <taxon>Fungi</taxon>
        <taxon>Dikarya</taxon>
        <taxon>Basidiomycota</taxon>
        <taxon>Agaricomycotina</taxon>
        <taxon>Agaricomycetes</taxon>
        <taxon>Agaricomycetidae</taxon>
        <taxon>Agaricales</taxon>
        <taxon>Marasmiineae</taxon>
        <taxon>Mycenaceae</taxon>
        <taxon>Mycena</taxon>
    </lineage>
</organism>
<keyword evidence="2" id="KW-1185">Reference proteome</keyword>
<protein>
    <submittedName>
        <fullName evidence="1">Uncharacterized protein</fullName>
    </submittedName>
</protein>
<dbReference type="AlphaFoldDB" id="A0AAD6SBF7"/>
<accession>A0AAD6SBF7</accession>
<gene>
    <name evidence="1" type="ORF">C8F04DRAFT_1193675</name>
</gene>
<dbReference type="EMBL" id="JARJCM010000192">
    <property type="protein sequence ID" value="KAJ7023215.1"/>
    <property type="molecule type" value="Genomic_DNA"/>
</dbReference>
<sequence>MPRSKNVRTTHRATFRSVRRKSLRERAALLGLTVGESPPTIFPAAALSIVTLAASRGSGQQRRLGVRTGIAVFGSWGLTTRPKLTPAEIAAADAAWDAAVARDASPIWGTWTAASWAAWTGNTLSSWDPLVANAMPGDWPAVEHVDSP</sequence>
<evidence type="ECO:0000313" key="1">
    <source>
        <dbReference type="EMBL" id="KAJ7023215.1"/>
    </source>
</evidence>
<evidence type="ECO:0000313" key="2">
    <source>
        <dbReference type="Proteomes" id="UP001218188"/>
    </source>
</evidence>
<name>A0AAD6SBF7_9AGAR</name>
<dbReference type="Proteomes" id="UP001218188">
    <property type="component" value="Unassembled WGS sequence"/>
</dbReference>
<comment type="caution">
    <text evidence="1">The sequence shown here is derived from an EMBL/GenBank/DDBJ whole genome shotgun (WGS) entry which is preliminary data.</text>
</comment>
<reference evidence="1" key="1">
    <citation type="submission" date="2023-03" db="EMBL/GenBank/DDBJ databases">
        <title>Massive genome expansion in bonnet fungi (Mycena s.s.) driven by repeated elements and novel gene families across ecological guilds.</title>
        <authorList>
            <consortium name="Lawrence Berkeley National Laboratory"/>
            <person name="Harder C.B."/>
            <person name="Miyauchi S."/>
            <person name="Viragh M."/>
            <person name="Kuo A."/>
            <person name="Thoen E."/>
            <person name="Andreopoulos B."/>
            <person name="Lu D."/>
            <person name="Skrede I."/>
            <person name="Drula E."/>
            <person name="Henrissat B."/>
            <person name="Morin E."/>
            <person name="Kohler A."/>
            <person name="Barry K."/>
            <person name="LaButti K."/>
            <person name="Morin E."/>
            <person name="Salamov A."/>
            <person name="Lipzen A."/>
            <person name="Mereny Z."/>
            <person name="Hegedus B."/>
            <person name="Baldrian P."/>
            <person name="Stursova M."/>
            <person name="Weitz H."/>
            <person name="Taylor A."/>
            <person name="Grigoriev I.V."/>
            <person name="Nagy L.G."/>
            <person name="Martin F."/>
            <person name="Kauserud H."/>
        </authorList>
    </citation>
    <scope>NUCLEOTIDE SEQUENCE</scope>
    <source>
        <strain evidence="1">CBHHK200</strain>
    </source>
</reference>